<evidence type="ECO:0000313" key="2">
    <source>
        <dbReference type="Proteomes" id="UP000622430"/>
    </source>
</evidence>
<name>A0A889IQA6_9CAUD</name>
<proteinExistence type="predicted"/>
<evidence type="ECO:0000313" key="1">
    <source>
        <dbReference type="EMBL" id="QRE00400.1"/>
    </source>
</evidence>
<keyword evidence="2" id="KW-1185">Reference proteome</keyword>
<dbReference type="Proteomes" id="UP000622430">
    <property type="component" value="Segment"/>
</dbReference>
<dbReference type="PROSITE" id="PS51257">
    <property type="entry name" value="PROKAR_LIPOPROTEIN"/>
    <property type="match status" value="1"/>
</dbReference>
<protein>
    <submittedName>
        <fullName evidence="1">Uncharacterized protein</fullName>
    </submittedName>
</protein>
<reference evidence="1" key="1">
    <citation type="submission" date="2021-01" db="EMBL/GenBank/DDBJ databases">
        <authorList>
            <person name="Rakov C."/>
            <person name="Alkalay-Oren S."/>
            <person name="Coppenhagen-Glazer S."/>
            <person name="Hazan R."/>
        </authorList>
    </citation>
    <scope>NUCLEOTIDE SEQUENCE</scope>
</reference>
<accession>A0A889IQA6</accession>
<dbReference type="EMBL" id="MW460246">
    <property type="protein sequence ID" value="QRE00400.1"/>
    <property type="molecule type" value="Genomic_DNA"/>
</dbReference>
<organism evidence="1 2">
    <name type="scientific">Burkholderia phage BCSR52</name>
    <dbReference type="NCBI Taxonomy" id="2805748"/>
    <lineage>
        <taxon>Viruses</taxon>
        <taxon>Duplodnaviria</taxon>
        <taxon>Heunggongvirae</taxon>
        <taxon>Uroviricota</taxon>
        <taxon>Caudoviricetes</taxon>
        <taxon>Lindbergviridae</taxon>
        <taxon>Irusalimvirus</taxon>
        <taxon>Irusalimvirus BCSR52</taxon>
    </lineage>
</organism>
<sequence length="57" mass="6242">MKLFVSFLMLTALYGCVTLSDRVSEAPVRHPCGNVWNVCPGDNAFLDWLSAVLGGRN</sequence>